<organism evidence="3 4">
    <name type="scientific">Geoalkalibacter ferrihydriticus DSM 17813</name>
    <dbReference type="NCBI Taxonomy" id="1121915"/>
    <lineage>
        <taxon>Bacteria</taxon>
        <taxon>Pseudomonadati</taxon>
        <taxon>Thermodesulfobacteriota</taxon>
        <taxon>Desulfuromonadia</taxon>
        <taxon>Desulfuromonadales</taxon>
        <taxon>Geoalkalibacteraceae</taxon>
        <taxon>Geoalkalibacter</taxon>
    </lineage>
</organism>
<evidence type="ECO:0000256" key="2">
    <source>
        <dbReference type="SAM" id="SignalP"/>
    </source>
</evidence>
<dbReference type="Gene3D" id="2.60.120.260">
    <property type="entry name" value="Galactose-binding domain-like"/>
    <property type="match status" value="1"/>
</dbReference>
<dbReference type="Proteomes" id="UP000035068">
    <property type="component" value="Unassembled WGS sequence"/>
</dbReference>
<dbReference type="RefSeq" id="WP_040096456.1">
    <property type="nucleotide sequence ID" value="NZ_JWJD01000001.1"/>
</dbReference>
<keyword evidence="2" id="KW-0732">Signal</keyword>
<feature type="chain" id="PRO_5002147967" description="Bacterial spore germination immunoglobulin-like domain-containing protein" evidence="2">
    <location>
        <begin position="29"/>
        <end position="229"/>
    </location>
</feature>
<protein>
    <recommendedName>
        <fullName evidence="5">Bacterial spore germination immunoglobulin-like domain-containing protein</fullName>
    </recommendedName>
</protein>
<evidence type="ECO:0000313" key="4">
    <source>
        <dbReference type="Proteomes" id="UP000035068"/>
    </source>
</evidence>
<dbReference type="EMBL" id="JWJD01000001">
    <property type="protein sequence ID" value="KIH77899.1"/>
    <property type="molecule type" value="Genomic_DNA"/>
</dbReference>
<evidence type="ECO:0000313" key="3">
    <source>
        <dbReference type="EMBL" id="KIH77899.1"/>
    </source>
</evidence>
<keyword evidence="4" id="KW-1185">Reference proteome</keyword>
<gene>
    <name evidence="3" type="ORF">GFER_04575</name>
</gene>
<evidence type="ECO:0000256" key="1">
    <source>
        <dbReference type="SAM" id="MobiDB-lite"/>
    </source>
</evidence>
<accession>A0A0C2DWQ8</accession>
<name>A0A0C2DWQ8_9BACT</name>
<comment type="caution">
    <text evidence="3">The sequence shown here is derived from an EMBL/GenBank/DDBJ whole genome shotgun (WGS) entry which is preliminary data.</text>
</comment>
<reference evidence="3 4" key="1">
    <citation type="submission" date="2014-12" db="EMBL/GenBank/DDBJ databases">
        <title>Genomes of Geoalkalibacter ferrihydriticus and Geoalkalibacter subterraneus, two haloalkaliphilic metal-reducing members of the Geobacteraceae.</title>
        <authorList>
            <person name="Badalamenti J.P."/>
            <person name="Torres C.I."/>
            <person name="Krajmalnik-Brown R."/>
            <person name="Bond D.R."/>
        </authorList>
    </citation>
    <scope>NUCLEOTIDE SEQUENCE [LARGE SCALE GENOMIC DNA]</scope>
    <source>
        <strain evidence="3 4">DSM 17813</strain>
    </source>
</reference>
<evidence type="ECO:0008006" key="5">
    <source>
        <dbReference type="Google" id="ProtNLM"/>
    </source>
</evidence>
<feature type="signal peptide" evidence="2">
    <location>
        <begin position="1"/>
        <end position="28"/>
    </location>
</feature>
<sequence length="229" mass="25583">MSKLIPLVLFLVLTLVAGCDPSPPTAPADNHSAPQSPPDQDVQPPTPPLHETFDDVPQLSLFPRLGDYRPADDDPENLALWLTFVEHLVKTSGVVYTEMNGGNRAWSFRGMRDIDSTGFFSPLSVEPLTPYRVSFRLKADLPEGGSTGVGILEYDEFLWIGEQFTAELDARHRSGTQNGLRLEGDHDWSEHVFTFTTGPRTRMIHLILFREGTADRRPVGFDEILIEPL</sequence>
<proteinExistence type="predicted"/>
<dbReference type="PROSITE" id="PS51257">
    <property type="entry name" value="PROKAR_LIPOPROTEIN"/>
    <property type="match status" value="1"/>
</dbReference>
<dbReference type="AlphaFoldDB" id="A0A0C2DWQ8"/>
<feature type="region of interest" description="Disordered" evidence="1">
    <location>
        <begin position="23"/>
        <end position="54"/>
    </location>
</feature>